<keyword evidence="4" id="KW-1185">Reference proteome</keyword>
<evidence type="ECO:0000313" key="4">
    <source>
        <dbReference type="Proteomes" id="UP000807504"/>
    </source>
</evidence>
<protein>
    <submittedName>
        <fullName evidence="3">Uncharacterized protein</fullName>
    </submittedName>
</protein>
<evidence type="ECO:0000256" key="1">
    <source>
        <dbReference type="SAM" id="MobiDB-lite"/>
    </source>
</evidence>
<feature type="compositionally biased region" description="Basic and acidic residues" evidence="1">
    <location>
        <begin position="164"/>
        <end position="178"/>
    </location>
</feature>
<dbReference type="AlphaFoldDB" id="A0A8T0FG95"/>
<gene>
    <name evidence="3" type="ORF">HNY73_005121</name>
</gene>
<feature type="signal peptide" evidence="2">
    <location>
        <begin position="1"/>
        <end position="25"/>
    </location>
</feature>
<accession>A0A8T0FG95</accession>
<feature type="compositionally biased region" description="Basic and acidic residues" evidence="1">
    <location>
        <begin position="535"/>
        <end position="558"/>
    </location>
</feature>
<feature type="region of interest" description="Disordered" evidence="1">
    <location>
        <begin position="526"/>
        <end position="564"/>
    </location>
</feature>
<dbReference type="EMBL" id="JABXBU010000011">
    <property type="protein sequence ID" value="KAF8790036.1"/>
    <property type="molecule type" value="Genomic_DNA"/>
</dbReference>
<proteinExistence type="predicted"/>
<feature type="region of interest" description="Disordered" evidence="1">
    <location>
        <begin position="147"/>
        <end position="191"/>
    </location>
</feature>
<keyword evidence="2" id="KW-0732">Signal</keyword>
<feature type="chain" id="PRO_5035822219" evidence="2">
    <location>
        <begin position="26"/>
        <end position="564"/>
    </location>
</feature>
<dbReference type="Proteomes" id="UP000807504">
    <property type="component" value="Unassembled WGS sequence"/>
</dbReference>
<sequence length="564" mass="64542">MIGRQTRPARHRLLIIFYLLCSVLALTPTIMAPPESGFPRGQPEAMQEMDNLFAHEEFVKKDLNFPNDALEGYPALLTYKTSHLLAEAEKMLQSVKNLKERRFVGAFIQRIKFLANILDQSVSDNNPEILEQNSTFERILEPVSTTPLDNAVVSPTPSELQESAVRETDQKQQGDKMTSKTSKFLPNTDYPASETSVTKLEMQPMLDKKSEEYEEDELVKELRNLHKIIASDILQKNITPQEAELASVEPSTTSEEVTSEAPPKRMSIMASNKLALEREKSRIKQNLAEEVAELQRLGEPEEEILSSLHLNNHRFHGSMHPMMFGQKLNAENLDHADNGKYFQNVQDVSANDAMISHIKPRIWRPRVVHLPYNPYKHVHMNNSFQRSPVNQQVLARKYQTHMANNPLRTNQQIYQDGIKNTIQKLQKQHQDFLMKNQISQMQKQAPQNLPNPEQNLSLGLYHPDAKHIYKPYPYFYNPQNLTAPEPQTMDNPFEPQVIASHKISSELSDEMKRQLRDGKVILLSDSVVRSNFGPDTEKNEAKNATEPKVQEAKKESKNEAQAPK</sequence>
<feature type="compositionally biased region" description="Polar residues" evidence="1">
    <location>
        <begin position="147"/>
        <end position="161"/>
    </location>
</feature>
<evidence type="ECO:0000313" key="3">
    <source>
        <dbReference type="EMBL" id="KAF8790036.1"/>
    </source>
</evidence>
<reference evidence="3" key="2">
    <citation type="submission" date="2020-06" db="EMBL/GenBank/DDBJ databases">
        <authorList>
            <person name="Sheffer M."/>
        </authorList>
    </citation>
    <scope>NUCLEOTIDE SEQUENCE</scope>
</reference>
<comment type="caution">
    <text evidence="3">The sequence shown here is derived from an EMBL/GenBank/DDBJ whole genome shotgun (WGS) entry which is preliminary data.</text>
</comment>
<organism evidence="3 4">
    <name type="scientific">Argiope bruennichi</name>
    <name type="common">Wasp spider</name>
    <name type="synonym">Aranea bruennichi</name>
    <dbReference type="NCBI Taxonomy" id="94029"/>
    <lineage>
        <taxon>Eukaryota</taxon>
        <taxon>Metazoa</taxon>
        <taxon>Ecdysozoa</taxon>
        <taxon>Arthropoda</taxon>
        <taxon>Chelicerata</taxon>
        <taxon>Arachnida</taxon>
        <taxon>Araneae</taxon>
        <taxon>Araneomorphae</taxon>
        <taxon>Entelegynae</taxon>
        <taxon>Araneoidea</taxon>
        <taxon>Araneidae</taxon>
        <taxon>Argiope</taxon>
    </lineage>
</organism>
<evidence type="ECO:0000256" key="2">
    <source>
        <dbReference type="SAM" id="SignalP"/>
    </source>
</evidence>
<reference evidence="3" key="1">
    <citation type="journal article" date="2020" name="bioRxiv">
        <title>Chromosome-level reference genome of the European wasp spider Argiope bruennichi: a resource for studies on range expansion and evolutionary adaptation.</title>
        <authorList>
            <person name="Sheffer M.M."/>
            <person name="Hoppe A."/>
            <person name="Krehenwinkel H."/>
            <person name="Uhl G."/>
            <person name="Kuss A.W."/>
            <person name="Jensen L."/>
            <person name="Jensen C."/>
            <person name="Gillespie R.G."/>
            <person name="Hoff K.J."/>
            <person name="Prost S."/>
        </authorList>
    </citation>
    <scope>NUCLEOTIDE SEQUENCE</scope>
</reference>
<name>A0A8T0FG95_ARGBR</name>